<dbReference type="Proteomes" id="UP000251088">
    <property type="component" value="Unassembled WGS sequence"/>
</dbReference>
<evidence type="ECO:0000313" key="2">
    <source>
        <dbReference type="EMBL" id="SQC07754.1"/>
    </source>
</evidence>
<keyword evidence="1" id="KW-1133">Transmembrane helix</keyword>
<dbReference type="AlphaFoldDB" id="A0A2X3C796"/>
<proteinExistence type="predicted"/>
<sequence>MVSFVNALYFAGVFSGVILSIMPILMLKGAASVAI</sequence>
<evidence type="ECO:0000313" key="3">
    <source>
        <dbReference type="Proteomes" id="UP000251088"/>
    </source>
</evidence>
<dbReference type="EMBL" id="UAWN01000003">
    <property type="protein sequence ID" value="SQC07754.1"/>
    <property type="molecule type" value="Genomic_DNA"/>
</dbReference>
<reference evidence="2 3" key="1">
    <citation type="submission" date="2018-06" db="EMBL/GenBank/DDBJ databases">
        <authorList>
            <consortium name="Pathogen Informatics"/>
            <person name="Doyle S."/>
        </authorList>
    </citation>
    <scope>NUCLEOTIDE SEQUENCE [LARGE SCALE GENOMIC DNA]</scope>
    <source>
        <strain evidence="2 3">NCTC9128</strain>
    </source>
</reference>
<feature type="transmembrane region" description="Helical" evidence="1">
    <location>
        <begin position="6"/>
        <end position="27"/>
    </location>
</feature>
<keyword evidence="1" id="KW-0812">Transmembrane</keyword>
<gene>
    <name evidence="2" type="ORF">NCTC9128_00652</name>
</gene>
<protein>
    <submittedName>
        <fullName evidence="2">Tyrosine-specific transporter</fullName>
    </submittedName>
</protein>
<accession>A0A2X3C796</accession>
<organism evidence="2 3">
    <name type="scientific">Klebsiella pneumoniae</name>
    <dbReference type="NCBI Taxonomy" id="573"/>
    <lineage>
        <taxon>Bacteria</taxon>
        <taxon>Pseudomonadati</taxon>
        <taxon>Pseudomonadota</taxon>
        <taxon>Gammaproteobacteria</taxon>
        <taxon>Enterobacterales</taxon>
        <taxon>Enterobacteriaceae</taxon>
        <taxon>Klebsiella/Raoultella group</taxon>
        <taxon>Klebsiella</taxon>
        <taxon>Klebsiella pneumoniae complex</taxon>
    </lineage>
</organism>
<keyword evidence="1" id="KW-0472">Membrane</keyword>
<evidence type="ECO:0000256" key="1">
    <source>
        <dbReference type="SAM" id="Phobius"/>
    </source>
</evidence>
<name>A0A2X3C796_KLEPN</name>